<dbReference type="GO" id="GO:0005658">
    <property type="term" value="C:alpha DNA polymerase:primase complex"/>
    <property type="evidence" value="ECO:0007669"/>
    <property type="project" value="TreeGrafter"/>
</dbReference>
<dbReference type="InterPro" id="IPR043034">
    <property type="entry name" value="DNA_pol_alpha_B_N_sf"/>
</dbReference>
<feature type="domain" description="DNA polymerase alpha/delta/epsilon subunit B" evidence="6">
    <location>
        <begin position="412"/>
        <end position="621"/>
    </location>
</feature>
<dbReference type="Gene3D" id="1.10.8.530">
    <property type="entry name" value="DNA polymerase alpha-primase, subunit B, N-terminal domain"/>
    <property type="match status" value="1"/>
</dbReference>
<evidence type="ECO:0000259" key="6">
    <source>
        <dbReference type="Pfam" id="PF04042"/>
    </source>
</evidence>
<dbReference type="Proteomes" id="UP001497525">
    <property type="component" value="Unassembled WGS sequence"/>
</dbReference>
<dbReference type="AlphaFoldDB" id="A0AAV2TA54"/>
<dbReference type="Pfam" id="PF04042">
    <property type="entry name" value="DNA_pol_E_B"/>
    <property type="match status" value="1"/>
</dbReference>
<evidence type="ECO:0000256" key="5">
    <source>
        <dbReference type="ARBA" id="ARBA00023242"/>
    </source>
</evidence>
<comment type="subcellular location">
    <subcellularLocation>
        <location evidence="1">Nucleus</location>
    </subcellularLocation>
</comment>
<feature type="domain" description="DNA polymerase alpha subunit B N-terminal" evidence="7">
    <location>
        <begin position="6"/>
        <end position="72"/>
    </location>
</feature>
<dbReference type="EMBL" id="CAXLJL010000156">
    <property type="protein sequence ID" value="CAL5133127.1"/>
    <property type="molecule type" value="Genomic_DNA"/>
</dbReference>
<dbReference type="Gene3D" id="3.60.21.60">
    <property type="match status" value="1"/>
</dbReference>
<evidence type="ECO:0000256" key="1">
    <source>
        <dbReference type="ARBA" id="ARBA00004123"/>
    </source>
</evidence>
<dbReference type="PANTHER" id="PTHR23061:SF12">
    <property type="entry name" value="DNA POLYMERASE ALPHA SUBUNIT B"/>
    <property type="match status" value="1"/>
</dbReference>
<organism evidence="8 9">
    <name type="scientific">Calicophoron daubneyi</name>
    <name type="common">Rumen fluke</name>
    <name type="synonym">Paramphistomum daubneyi</name>
    <dbReference type="NCBI Taxonomy" id="300641"/>
    <lineage>
        <taxon>Eukaryota</taxon>
        <taxon>Metazoa</taxon>
        <taxon>Spiralia</taxon>
        <taxon>Lophotrochozoa</taxon>
        <taxon>Platyhelminthes</taxon>
        <taxon>Trematoda</taxon>
        <taxon>Digenea</taxon>
        <taxon>Plagiorchiida</taxon>
        <taxon>Pronocephalata</taxon>
        <taxon>Paramphistomoidea</taxon>
        <taxon>Paramphistomidae</taxon>
        <taxon>Calicophoron</taxon>
    </lineage>
</organism>
<evidence type="ECO:0000256" key="2">
    <source>
        <dbReference type="ARBA" id="ARBA00007299"/>
    </source>
</evidence>
<reference evidence="8" key="1">
    <citation type="submission" date="2024-06" db="EMBL/GenBank/DDBJ databases">
        <authorList>
            <person name="Liu X."/>
            <person name="Lenzi L."/>
            <person name="Haldenby T S."/>
            <person name="Uol C."/>
        </authorList>
    </citation>
    <scope>NUCLEOTIDE SEQUENCE</scope>
</reference>
<dbReference type="Pfam" id="PF08418">
    <property type="entry name" value="Pol_alpha_B_N"/>
    <property type="match status" value="1"/>
</dbReference>
<dbReference type="PANTHER" id="PTHR23061">
    <property type="entry name" value="DNA POLYMERASE 2 ALPHA 70 KDA SUBUNIT"/>
    <property type="match status" value="1"/>
</dbReference>
<keyword evidence="4" id="KW-0235">DNA replication</keyword>
<dbReference type="InterPro" id="IPR007185">
    <property type="entry name" value="DNA_pol_a/d/e_bsu"/>
</dbReference>
<dbReference type="InterPro" id="IPR016722">
    <property type="entry name" value="DNA_pol_alpha_bsu"/>
</dbReference>
<gene>
    <name evidence="8" type="ORF">CDAUBV1_LOCUS6404</name>
</gene>
<accession>A0AAV2TA54</accession>
<comment type="similarity">
    <text evidence="2">Belongs to the DNA polymerase alpha subunit B family.</text>
</comment>
<evidence type="ECO:0000313" key="8">
    <source>
        <dbReference type="EMBL" id="CAL5133127.1"/>
    </source>
</evidence>
<protein>
    <recommendedName>
        <fullName evidence="3">DNA polymerase alpha subunit B</fullName>
    </recommendedName>
</protein>
<evidence type="ECO:0000256" key="3">
    <source>
        <dbReference type="ARBA" id="ARBA00018596"/>
    </source>
</evidence>
<keyword evidence="5" id="KW-0539">Nucleus</keyword>
<evidence type="ECO:0000313" key="9">
    <source>
        <dbReference type="Proteomes" id="UP001497525"/>
    </source>
</evidence>
<dbReference type="GO" id="GO:0006270">
    <property type="term" value="P:DNA replication initiation"/>
    <property type="evidence" value="ECO:0007669"/>
    <property type="project" value="TreeGrafter"/>
</dbReference>
<name>A0AAV2TA54_CALDB</name>
<dbReference type="GO" id="GO:0003677">
    <property type="term" value="F:DNA binding"/>
    <property type="evidence" value="ECO:0007669"/>
    <property type="project" value="InterPro"/>
</dbReference>
<sequence length="689" mass="76565">MDDANSLSEELSEFGLHTADSNVLQKLLDLGAKWDIGNTGIVEKYVAFQRNTELPDEISLKNVEQFDKEISSRIELNKHKSSKAVLAASAPNILPKKMLEELIAVEAQDEQQSLFSSYIPNSVVPKPTQLNPRIKVDKENIDRPLESDVSFSDKTGPICVYPKDFSELYSTDGNTDQLVEWPLNVLTFDKEYARYMHQPTIEKAEVLDNWTWNVCKRILAELPEDVFNEIDSSKVTFSSQLTPSSFSQTLNAAVSVASQPTKSSPTTLERTSMLRATSSRLQTVGLLAGRITVRPSVIATPGETRDVKAEGSCDNASTMVGTAVIQRKQRLQAGNAAIIGVRRVEGGRSTSEGATQLTLPMTGHGCSVYSGQPVVLRATNSTGQVINVAEAFEGSVLHPPEIKEQHQNLRLMFACGPYTLSSSHDPSLLLCLLRAVKQNRPHVLILTGPFVDADHPTIQSYSEMTYEELFQSRLNSVAEYCCHLKVPVVVVSSWRELHHDAVYPTPPFDKSWTQQTPELMSWYKNVHFVWDPCALQIGEYVFGVTSVDVVFDLSNEELSSGCSGDRMTRLCRHVLSSGSFYPVHPPGDTLPLDYNLWYQCAHWPVMPHCFIFPSRLRQFVKNVDGVMCVNPGYVSRGHASGSYAFMEIGPVKRNRDSSQTNAENGHTKESDAPSRWSLAELCSVTVNRL</sequence>
<dbReference type="InterPro" id="IPR013627">
    <property type="entry name" value="Pol_alpha_B_N"/>
</dbReference>
<proteinExistence type="inferred from homology"/>
<evidence type="ECO:0000259" key="7">
    <source>
        <dbReference type="Pfam" id="PF08418"/>
    </source>
</evidence>
<comment type="caution">
    <text evidence="8">The sequence shown here is derived from an EMBL/GenBank/DDBJ whole genome shotgun (WGS) entry which is preliminary data.</text>
</comment>
<evidence type="ECO:0000256" key="4">
    <source>
        <dbReference type="ARBA" id="ARBA00022705"/>
    </source>
</evidence>